<gene>
    <name evidence="1" type="ORF">TTRE_0000870001</name>
</gene>
<evidence type="ECO:0000313" key="1">
    <source>
        <dbReference type="EMBL" id="CDW60332.1"/>
    </source>
</evidence>
<evidence type="ECO:0000313" key="2">
    <source>
        <dbReference type="Proteomes" id="UP000030665"/>
    </source>
</evidence>
<sequence length="143" mass="16834">MLEKLSQHYTQVGFVKVDVDEIPIVDHITTPTVMLHIGDVMVDLLQEADIINFEKILFKWLRVTDPAYRHHYTSELLMDKTARAKLDKLMEVMNSTDIANVRGQFFAAFQIYFEFANFLHFIFRECPIRKDEFMADETVRNDS</sequence>
<dbReference type="EMBL" id="HG807021">
    <property type="protein sequence ID" value="CDW60332.1"/>
    <property type="molecule type" value="Genomic_DNA"/>
</dbReference>
<dbReference type="OrthoDB" id="10263751at2759"/>
<dbReference type="AlphaFoldDB" id="A0A077ZIW1"/>
<name>A0A077ZIW1_TRITR</name>
<keyword evidence="2" id="KW-1185">Reference proteome</keyword>
<dbReference type="Proteomes" id="UP000030665">
    <property type="component" value="Unassembled WGS sequence"/>
</dbReference>
<accession>A0A077ZIW1</accession>
<reference evidence="1" key="1">
    <citation type="submission" date="2014-01" db="EMBL/GenBank/DDBJ databases">
        <authorList>
            <person name="Aslett M."/>
        </authorList>
    </citation>
    <scope>NUCLEOTIDE SEQUENCE</scope>
</reference>
<protein>
    <submittedName>
        <fullName evidence="1">Uncharacterized protein</fullName>
    </submittedName>
</protein>
<proteinExistence type="predicted"/>
<organism evidence="1 2">
    <name type="scientific">Trichuris trichiura</name>
    <name type="common">Whipworm</name>
    <name type="synonym">Trichocephalus trichiurus</name>
    <dbReference type="NCBI Taxonomy" id="36087"/>
    <lineage>
        <taxon>Eukaryota</taxon>
        <taxon>Metazoa</taxon>
        <taxon>Ecdysozoa</taxon>
        <taxon>Nematoda</taxon>
        <taxon>Enoplea</taxon>
        <taxon>Dorylaimia</taxon>
        <taxon>Trichinellida</taxon>
        <taxon>Trichuridae</taxon>
        <taxon>Trichuris</taxon>
    </lineage>
</organism>
<reference evidence="1" key="2">
    <citation type="submission" date="2014-03" db="EMBL/GenBank/DDBJ databases">
        <title>The whipworm genome and dual-species transcriptomics of an intimate host-pathogen interaction.</title>
        <authorList>
            <person name="Foth B.J."/>
            <person name="Tsai I.J."/>
            <person name="Reid A.J."/>
            <person name="Bancroft A.J."/>
            <person name="Nichol S."/>
            <person name="Tracey A."/>
            <person name="Holroyd N."/>
            <person name="Cotton J.A."/>
            <person name="Stanley E.J."/>
            <person name="Zarowiecki M."/>
            <person name="Liu J.Z."/>
            <person name="Huckvale T."/>
            <person name="Cooper P.J."/>
            <person name="Grencis R.K."/>
            <person name="Berriman M."/>
        </authorList>
    </citation>
    <scope>NUCLEOTIDE SEQUENCE [LARGE SCALE GENOMIC DNA]</scope>
</reference>